<evidence type="ECO:0000313" key="3">
    <source>
        <dbReference type="Proteomes" id="UP000887013"/>
    </source>
</evidence>
<protein>
    <submittedName>
        <fullName evidence="2">Uncharacterized protein</fullName>
    </submittedName>
</protein>
<dbReference type="AlphaFoldDB" id="A0A8X6NJT9"/>
<dbReference type="Proteomes" id="UP000887013">
    <property type="component" value="Unassembled WGS sequence"/>
</dbReference>
<organism evidence="2 3">
    <name type="scientific">Nephila pilipes</name>
    <name type="common">Giant wood spider</name>
    <name type="synonym">Nephila maculata</name>
    <dbReference type="NCBI Taxonomy" id="299642"/>
    <lineage>
        <taxon>Eukaryota</taxon>
        <taxon>Metazoa</taxon>
        <taxon>Ecdysozoa</taxon>
        <taxon>Arthropoda</taxon>
        <taxon>Chelicerata</taxon>
        <taxon>Arachnida</taxon>
        <taxon>Araneae</taxon>
        <taxon>Araneomorphae</taxon>
        <taxon>Entelegynae</taxon>
        <taxon>Araneoidea</taxon>
        <taxon>Nephilidae</taxon>
        <taxon>Nephila</taxon>
    </lineage>
</organism>
<sequence length="87" mass="9688">TYAAIVLSGGQASTLHFTREMDSSKQLCFKIEYRKGPQIAGDRSNNQLSSVFHSTLSNGYYYLNVTSDAKDWTTVDLPISWWGGSSM</sequence>
<accession>A0A8X6NJT9</accession>
<proteinExistence type="predicted"/>
<dbReference type="EMBL" id="BMAW01089616">
    <property type="protein sequence ID" value="GFS40816.1"/>
    <property type="molecule type" value="Genomic_DNA"/>
</dbReference>
<keyword evidence="3" id="KW-1185">Reference proteome</keyword>
<feature type="non-terminal residue" evidence="2">
    <location>
        <position position="87"/>
    </location>
</feature>
<comment type="caution">
    <text evidence="2">The sequence shown here is derived from an EMBL/GenBank/DDBJ whole genome shotgun (WGS) entry which is preliminary data.</text>
</comment>
<dbReference type="OrthoDB" id="414826at2759"/>
<evidence type="ECO:0000313" key="1">
    <source>
        <dbReference type="EMBL" id="GFS40816.1"/>
    </source>
</evidence>
<gene>
    <name evidence="2" type="primary">CRVP_22</name>
    <name evidence="2" type="ORF">NPIL_2341</name>
    <name evidence="1" type="ORF">NPIL_618631</name>
</gene>
<reference evidence="2" key="1">
    <citation type="submission" date="2020-08" db="EMBL/GenBank/DDBJ databases">
        <title>Multicomponent nature underlies the extraordinary mechanical properties of spider dragline silk.</title>
        <authorList>
            <person name="Kono N."/>
            <person name="Nakamura H."/>
            <person name="Mori M."/>
            <person name="Yoshida Y."/>
            <person name="Ohtoshi R."/>
            <person name="Malay A.D."/>
            <person name="Moran D.A.P."/>
            <person name="Tomita M."/>
            <person name="Numata K."/>
            <person name="Arakawa K."/>
        </authorList>
    </citation>
    <scope>NUCLEOTIDE SEQUENCE</scope>
</reference>
<feature type="non-terminal residue" evidence="2">
    <location>
        <position position="1"/>
    </location>
</feature>
<evidence type="ECO:0000313" key="2">
    <source>
        <dbReference type="EMBL" id="GFT17217.1"/>
    </source>
</evidence>
<name>A0A8X6NJT9_NEPPI</name>
<dbReference type="EMBL" id="BMAW01058624">
    <property type="protein sequence ID" value="GFT17217.1"/>
    <property type="molecule type" value="Genomic_DNA"/>
</dbReference>